<organism evidence="3 4">
    <name type="scientific">Sinorhizobium fredii (strain HH103)</name>
    <dbReference type="NCBI Taxonomy" id="1117943"/>
    <lineage>
        <taxon>Bacteria</taxon>
        <taxon>Pseudomonadati</taxon>
        <taxon>Pseudomonadota</taxon>
        <taxon>Alphaproteobacteria</taxon>
        <taxon>Hyphomicrobiales</taxon>
        <taxon>Rhizobiaceae</taxon>
        <taxon>Sinorhizobium/Ensifer group</taxon>
        <taxon>Sinorhizobium</taxon>
    </lineage>
</organism>
<feature type="compositionally biased region" description="Polar residues" evidence="1">
    <location>
        <begin position="7"/>
        <end position="22"/>
    </location>
</feature>
<name>G9AHP0_SINF1</name>
<dbReference type="PATRIC" id="fig|380.5.peg.5672"/>
<dbReference type="AlphaFoldDB" id="G9AHP0"/>
<evidence type="ECO:0000313" key="3">
    <source>
        <dbReference type="EMBL" id="CCF00572.1"/>
    </source>
</evidence>
<feature type="transmembrane region" description="Helical" evidence="2">
    <location>
        <begin position="89"/>
        <end position="110"/>
    </location>
</feature>
<dbReference type="EMBL" id="HE616899">
    <property type="protein sequence ID" value="CCF00572.1"/>
    <property type="molecule type" value="Genomic_DNA"/>
</dbReference>
<keyword evidence="2" id="KW-0472">Membrane</keyword>
<protein>
    <submittedName>
        <fullName evidence="3">Uncharacterized protein</fullName>
    </submittedName>
</protein>
<dbReference type="Proteomes" id="UP000007735">
    <property type="component" value="Plasmid pSfHH103e"/>
</dbReference>
<sequence>MHRRWSGSRSQTHGFNPRTGASYSDIRGAMKRRQLAQWPGVINEFADRGRLGAANCDGSGHDGHADTEAAAAFLFEVFLGRIVLRGCVIAMRMVAAGLGMMMVGLNLMIVRLN</sequence>
<evidence type="ECO:0000313" key="4">
    <source>
        <dbReference type="Proteomes" id="UP000007735"/>
    </source>
</evidence>
<evidence type="ECO:0000256" key="2">
    <source>
        <dbReference type="SAM" id="Phobius"/>
    </source>
</evidence>
<reference evidence="3 4" key="1">
    <citation type="journal article" date="2012" name="J. Bacteriol.">
        <title>Genome sequence of the soybean symbiont Sinorhizobium fredii HH103.</title>
        <authorList>
            <person name="Weidner S."/>
            <person name="Becker A."/>
            <person name="Bonilla I."/>
            <person name="Jaenicke S."/>
            <person name="Lloret J."/>
            <person name="Margaret I."/>
            <person name="Puhler A."/>
            <person name="Ruiz-Sainz J.E."/>
            <person name="Schneiker-Bekel S."/>
            <person name="Szczepanowski R."/>
            <person name="Vinardell J.M."/>
            <person name="Zehner S."/>
            <person name="Gottfert M."/>
        </authorList>
    </citation>
    <scope>NUCLEOTIDE SEQUENCE [LARGE SCALE GENOMIC DNA]</scope>
    <source>
        <strain evidence="3 4">HH103</strain>
        <plasmid evidence="4">pSfHH103e</plasmid>
    </source>
</reference>
<keyword evidence="2" id="KW-1133">Transmembrane helix</keyword>
<dbReference type="KEGG" id="sfh:SFHH103_06112"/>
<evidence type="ECO:0000256" key="1">
    <source>
        <dbReference type="SAM" id="MobiDB-lite"/>
    </source>
</evidence>
<keyword evidence="3" id="KW-0614">Plasmid</keyword>
<geneLocation type="plasmid" evidence="3 4">
    <name>pSfHH103e</name>
</geneLocation>
<gene>
    <name evidence="3" type="ordered locus">SFHH103_06112</name>
</gene>
<proteinExistence type="predicted"/>
<keyword evidence="2" id="KW-0812">Transmembrane</keyword>
<accession>G9AHP0</accession>
<feature type="region of interest" description="Disordered" evidence="1">
    <location>
        <begin position="1"/>
        <end position="22"/>
    </location>
</feature>
<dbReference type="HOGENOM" id="CLU_2131490_0_0_5"/>